<dbReference type="KEGG" id="halx:M0R89_05590"/>
<gene>
    <name evidence="1" type="ORF">M0R89_05590</name>
</gene>
<name>A0A8U0HX95_9EURY</name>
<dbReference type="AlphaFoldDB" id="A0A8U0HX95"/>
<protein>
    <submittedName>
        <fullName evidence="1">Uncharacterized protein</fullName>
    </submittedName>
</protein>
<evidence type="ECO:0000313" key="1">
    <source>
        <dbReference type="EMBL" id="UPV75538.1"/>
    </source>
</evidence>
<accession>A0A8U0HX95</accession>
<keyword evidence="2" id="KW-1185">Reference proteome</keyword>
<proteinExistence type="predicted"/>
<reference evidence="1 2" key="1">
    <citation type="submission" date="2022-04" db="EMBL/GenBank/DDBJ databases">
        <title>Diverse halophilic archaea isolated from saline environments.</title>
        <authorList>
            <person name="Cui H.-L."/>
        </authorList>
    </citation>
    <scope>NUCLEOTIDE SEQUENCE [LARGE SCALE GENOMIC DNA]</scope>
    <source>
        <strain evidence="1 2">XZYJT49</strain>
    </source>
</reference>
<dbReference type="Proteomes" id="UP000830729">
    <property type="component" value="Chromosome"/>
</dbReference>
<dbReference type="GeneID" id="72184651"/>
<dbReference type="RefSeq" id="WP_248651578.1">
    <property type="nucleotide sequence ID" value="NZ_CP096659.1"/>
</dbReference>
<dbReference type="EMBL" id="CP096659">
    <property type="protein sequence ID" value="UPV75538.1"/>
    <property type="molecule type" value="Genomic_DNA"/>
</dbReference>
<organism evidence="1 2">
    <name type="scientific">Halorussus limi</name>
    <dbReference type="NCBI Taxonomy" id="2938695"/>
    <lineage>
        <taxon>Archaea</taxon>
        <taxon>Methanobacteriati</taxon>
        <taxon>Methanobacteriota</taxon>
        <taxon>Stenosarchaea group</taxon>
        <taxon>Halobacteria</taxon>
        <taxon>Halobacteriales</taxon>
        <taxon>Haladaptataceae</taxon>
        <taxon>Halorussus</taxon>
    </lineage>
</organism>
<sequence>MPGEHHYSQISDEDRREFLKVLGVASAAATGGSAVDDVTLSDLQDLVAVESAGEFARRGEAIRNDLSGALDAELLATEMTGVADAIEGLSAVRAAGVPDRGEELYAELTTPAWRIDDHLTEVDFYASAEANLPRFTSEHIERMTKQLVHTASLAGTLSEVGFDEREQTALVANVVSQADRLALWEPTWVLEEAPVEEVNPDYVSPLQKRAASGALLWIDGLDKHLRKNEVLITDEMLDDGIADVRAMLGGFYLLSAAADRLGRGEISDEELTALVSGSAAIMIAAQTDFQYDLVRISDDMRAPRLGGD</sequence>
<evidence type="ECO:0000313" key="2">
    <source>
        <dbReference type="Proteomes" id="UP000830729"/>
    </source>
</evidence>